<sequence>MSNRVGRVFCKTNKTKRFAMAPTLSKHQKDIIQRVNKETFSEWLSRGDRQEIRELMEEVWIEWLCKEDDQFRHRYYGLQSQGDCEWLNIREEILAVHGHIESPEGASELQQKAIKANGIKHLHDWFVFVDECVHEYLEDLGWARGPEEKPLDYSHTSVSAWVSDQEANEQQERRQWLGQLTDMLWDFKGSSHCYWSDRILALRDLGEQKSAI</sequence>
<organism evidence="1 2">
    <name type="scientific">Prochlorococcus marinus (strain MIT 9303)</name>
    <dbReference type="NCBI Taxonomy" id="59922"/>
    <lineage>
        <taxon>Bacteria</taxon>
        <taxon>Bacillati</taxon>
        <taxon>Cyanobacteriota</taxon>
        <taxon>Cyanophyceae</taxon>
        <taxon>Synechococcales</taxon>
        <taxon>Prochlorococcaceae</taxon>
        <taxon>Prochlorococcus</taxon>
    </lineage>
</organism>
<dbReference type="EMBL" id="CP000554">
    <property type="protein sequence ID" value="ABM78342.1"/>
    <property type="molecule type" value="Genomic_DNA"/>
</dbReference>
<dbReference type="AlphaFoldDB" id="A2CA32"/>
<proteinExistence type="predicted"/>
<dbReference type="Proteomes" id="UP000002274">
    <property type="component" value="Chromosome"/>
</dbReference>
<gene>
    <name evidence="1" type="ordered locus">P9303_15981</name>
</gene>
<dbReference type="RefSeq" id="WP_011826231.1">
    <property type="nucleotide sequence ID" value="NC_008820.1"/>
</dbReference>
<accession>A2CA32</accession>
<name>A2CA32_PROM3</name>
<reference evidence="1 2" key="1">
    <citation type="journal article" date="2007" name="PLoS Genet.">
        <title>Patterns and implications of gene gain and loss in the evolution of Prochlorococcus.</title>
        <authorList>
            <person name="Kettler G.C."/>
            <person name="Martiny A.C."/>
            <person name="Huang K."/>
            <person name="Zucker J."/>
            <person name="Coleman M.L."/>
            <person name="Rodrigue S."/>
            <person name="Chen F."/>
            <person name="Lapidus A."/>
            <person name="Ferriera S."/>
            <person name="Johnson J."/>
            <person name="Steglich C."/>
            <person name="Church G.M."/>
            <person name="Richardson P."/>
            <person name="Chisholm S.W."/>
        </authorList>
    </citation>
    <scope>NUCLEOTIDE SEQUENCE [LARGE SCALE GENOMIC DNA]</scope>
    <source>
        <strain evidence="1 2">MIT 9303</strain>
    </source>
</reference>
<protein>
    <submittedName>
        <fullName evidence="1">Possible PH domain</fullName>
    </submittedName>
</protein>
<evidence type="ECO:0000313" key="1">
    <source>
        <dbReference type="EMBL" id="ABM78342.1"/>
    </source>
</evidence>
<evidence type="ECO:0000313" key="2">
    <source>
        <dbReference type="Proteomes" id="UP000002274"/>
    </source>
</evidence>
<dbReference type="HOGENOM" id="CLU_1298847_0_0_3"/>
<dbReference type="BioCyc" id="PMAR59922:G1G80-1392-MONOMER"/>
<dbReference type="KEGG" id="pmf:P9303_15981"/>